<dbReference type="GO" id="GO:0016579">
    <property type="term" value="P:protein deubiquitination"/>
    <property type="evidence" value="ECO:0007669"/>
    <property type="project" value="TreeGrafter"/>
</dbReference>
<evidence type="ECO:0000256" key="1">
    <source>
        <dbReference type="SAM" id="MobiDB-lite"/>
    </source>
</evidence>
<dbReference type="OMA" id="YELGAHY"/>
<dbReference type="HOGENOM" id="CLU_034963_0_0_1"/>
<dbReference type="PANTHER" id="PTHR12419">
    <property type="entry name" value="OTU DOMAIN CONTAINING PROTEIN"/>
    <property type="match status" value="1"/>
</dbReference>
<feature type="compositionally biased region" description="Basic and acidic residues" evidence="1">
    <location>
        <begin position="52"/>
        <end position="61"/>
    </location>
</feature>
<evidence type="ECO:0000313" key="4">
    <source>
        <dbReference type="Proteomes" id="UP000019132"/>
    </source>
</evidence>
<dbReference type="EnsemblProtists" id="PYU1_T003302">
    <property type="protein sequence ID" value="PYU1_T003302"/>
    <property type="gene ID" value="PYU1_G003293"/>
</dbReference>
<sequence length="289" mass="33016">MASKNETPGQMKQRHKLELRNLQTEVKAFQKKAKKDKLSKKDTETQIQQMENDLKHKHEQELAALQTSDGEDEAAEGAKAEAPTETPPVPAKPQGPTKAQRRREKLRKQEQERNERIEEENNNTVSERQIEADIILSKLKPHNLVIKDIPSDGHCMYHAVADQMKQHRIPYSGSEPMFKYLRRITGEYMRARPDDYLPFLALDESSGKSSQELLEEYCDRVINTSDWGGQLELRALACALQAPIQVFSAESDVISMGDEFADQSTPLQLTYHLHYYTLGEHFNSVTPAQ</sequence>
<reference evidence="4" key="1">
    <citation type="journal article" date="2010" name="Genome Biol.">
        <title>Genome sequence of the necrotrophic plant pathogen Pythium ultimum reveals original pathogenicity mechanisms and effector repertoire.</title>
        <authorList>
            <person name="Levesque C.A."/>
            <person name="Brouwer H."/>
            <person name="Cano L."/>
            <person name="Hamilton J.P."/>
            <person name="Holt C."/>
            <person name="Huitema E."/>
            <person name="Raffaele S."/>
            <person name="Robideau G.P."/>
            <person name="Thines M."/>
            <person name="Win J."/>
            <person name="Zerillo M.M."/>
            <person name="Beakes G.W."/>
            <person name="Boore J.L."/>
            <person name="Busam D."/>
            <person name="Dumas B."/>
            <person name="Ferriera S."/>
            <person name="Fuerstenberg S.I."/>
            <person name="Gachon C.M."/>
            <person name="Gaulin E."/>
            <person name="Govers F."/>
            <person name="Grenville-Briggs L."/>
            <person name="Horner N."/>
            <person name="Hostetler J."/>
            <person name="Jiang R.H."/>
            <person name="Johnson J."/>
            <person name="Krajaejun T."/>
            <person name="Lin H."/>
            <person name="Meijer H.J."/>
            <person name="Moore B."/>
            <person name="Morris P."/>
            <person name="Phuntmart V."/>
            <person name="Puiu D."/>
            <person name="Shetty J."/>
            <person name="Stajich J.E."/>
            <person name="Tripathy S."/>
            <person name="Wawra S."/>
            <person name="van West P."/>
            <person name="Whitty B.R."/>
            <person name="Coutinho P.M."/>
            <person name="Henrissat B."/>
            <person name="Martin F."/>
            <person name="Thomas P.D."/>
            <person name="Tyler B.M."/>
            <person name="De Vries R.P."/>
            <person name="Kamoun S."/>
            <person name="Yandell M."/>
            <person name="Tisserat N."/>
            <person name="Buell C.R."/>
        </authorList>
    </citation>
    <scope>NUCLEOTIDE SEQUENCE</scope>
    <source>
        <strain evidence="4">DAOM:BR144</strain>
    </source>
</reference>
<feature type="domain" description="OTU" evidence="2">
    <location>
        <begin position="144"/>
        <end position="288"/>
    </location>
</feature>
<evidence type="ECO:0000313" key="3">
    <source>
        <dbReference type="EnsemblProtists" id="PYU1_T003302"/>
    </source>
</evidence>
<dbReference type="eggNOG" id="KOG2606">
    <property type="taxonomic scope" value="Eukaryota"/>
</dbReference>
<feature type="compositionally biased region" description="Basic residues" evidence="1">
    <location>
        <begin position="29"/>
        <end position="38"/>
    </location>
</feature>
<dbReference type="InterPro" id="IPR038765">
    <property type="entry name" value="Papain-like_cys_pep_sf"/>
</dbReference>
<accession>K3WEB1</accession>
<reference evidence="4" key="2">
    <citation type="submission" date="2010-04" db="EMBL/GenBank/DDBJ databases">
        <authorList>
            <person name="Buell R."/>
            <person name="Hamilton J."/>
            <person name="Hostetler J."/>
        </authorList>
    </citation>
    <scope>NUCLEOTIDE SEQUENCE [LARGE SCALE GENOMIC DNA]</scope>
    <source>
        <strain evidence="4">DAOM:BR144</strain>
    </source>
</reference>
<keyword evidence="4" id="KW-1185">Reference proteome</keyword>
<proteinExistence type="predicted"/>
<dbReference type="InParanoid" id="K3WEB1"/>
<feature type="compositionally biased region" description="Polar residues" evidence="1">
    <location>
        <begin position="1"/>
        <end position="10"/>
    </location>
</feature>
<dbReference type="VEuPathDB" id="FungiDB:PYU1_G003293"/>
<dbReference type="Proteomes" id="UP000019132">
    <property type="component" value="Unassembled WGS sequence"/>
</dbReference>
<evidence type="ECO:0000259" key="2">
    <source>
        <dbReference type="PROSITE" id="PS50802"/>
    </source>
</evidence>
<dbReference type="AlphaFoldDB" id="K3WEB1"/>
<dbReference type="EMBL" id="GL376603">
    <property type="status" value="NOT_ANNOTATED_CDS"/>
    <property type="molecule type" value="Genomic_DNA"/>
</dbReference>
<feature type="compositionally biased region" description="Basic and acidic residues" evidence="1">
    <location>
        <begin position="107"/>
        <end position="116"/>
    </location>
</feature>
<reference evidence="3" key="3">
    <citation type="submission" date="2015-02" db="UniProtKB">
        <authorList>
            <consortium name="EnsemblProtists"/>
        </authorList>
    </citation>
    <scope>IDENTIFICATION</scope>
    <source>
        <strain evidence="3">DAOM BR144</strain>
    </source>
</reference>
<dbReference type="SUPFAM" id="SSF54001">
    <property type="entry name" value="Cysteine proteinases"/>
    <property type="match status" value="1"/>
</dbReference>
<organism evidence="3 4">
    <name type="scientific">Globisporangium ultimum (strain ATCC 200006 / CBS 805.95 / DAOM BR144)</name>
    <name type="common">Pythium ultimum</name>
    <dbReference type="NCBI Taxonomy" id="431595"/>
    <lineage>
        <taxon>Eukaryota</taxon>
        <taxon>Sar</taxon>
        <taxon>Stramenopiles</taxon>
        <taxon>Oomycota</taxon>
        <taxon>Peronosporomycetes</taxon>
        <taxon>Pythiales</taxon>
        <taxon>Pythiaceae</taxon>
        <taxon>Globisporangium</taxon>
    </lineage>
</organism>
<name>K3WEB1_GLOUD</name>
<dbReference type="Pfam" id="PF02338">
    <property type="entry name" value="OTU"/>
    <property type="match status" value="1"/>
</dbReference>
<dbReference type="InterPro" id="IPR050704">
    <property type="entry name" value="Peptidase_C85-like"/>
</dbReference>
<dbReference type="PANTHER" id="PTHR12419:SF10">
    <property type="entry name" value="DEUBIQUITINASE OTUD6B"/>
    <property type="match status" value="1"/>
</dbReference>
<dbReference type="CDD" id="cd22748">
    <property type="entry name" value="OTU_OTUD6-like"/>
    <property type="match status" value="1"/>
</dbReference>
<dbReference type="InterPro" id="IPR003323">
    <property type="entry name" value="OTU_dom"/>
</dbReference>
<feature type="region of interest" description="Disordered" evidence="1">
    <location>
        <begin position="1"/>
        <end position="124"/>
    </location>
</feature>
<dbReference type="PROSITE" id="PS50802">
    <property type="entry name" value="OTU"/>
    <property type="match status" value="1"/>
</dbReference>
<dbReference type="Gene3D" id="3.90.70.80">
    <property type="match status" value="1"/>
</dbReference>
<dbReference type="STRING" id="431595.K3WEB1"/>
<protein>
    <recommendedName>
        <fullName evidence="2">OTU domain-containing protein</fullName>
    </recommendedName>
</protein>
<dbReference type="GO" id="GO:0004843">
    <property type="term" value="F:cysteine-type deubiquitinase activity"/>
    <property type="evidence" value="ECO:0007669"/>
    <property type="project" value="TreeGrafter"/>
</dbReference>